<proteinExistence type="predicted"/>
<sequence length="125" mass="15074">MRLEFSELGFEFYNNYEKDKNKLKVISDNIQKNNTVYQDLKEYENKIYQDIIPMAKKMQNKIKESELHQFTKGYDIVERIGRCMDKLDESLETLIVIYNRIESYQEQEKLAQYIENIKSSKAQLK</sequence>
<accession>A0ACA9PCI5</accession>
<evidence type="ECO:0000313" key="2">
    <source>
        <dbReference type="Proteomes" id="UP000789366"/>
    </source>
</evidence>
<dbReference type="EMBL" id="CAJVPW010021962">
    <property type="protein sequence ID" value="CAG8695520.1"/>
    <property type="molecule type" value="Genomic_DNA"/>
</dbReference>
<organism evidence="1 2">
    <name type="scientific">Cetraspora pellucida</name>
    <dbReference type="NCBI Taxonomy" id="1433469"/>
    <lineage>
        <taxon>Eukaryota</taxon>
        <taxon>Fungi</taxon>
        <taxon>Fungi incertae sedis</taxon>
        <taxon>Mucoromycota</taxon>
        <taxon>Glomeromycotina</taxon>
        <taxon>Glomeromycetes</taxon>
        <taxon>Diversisporales</taxon>
        <taxon>Gigasporaceae</taxon>
        <taxon>Cetraspora</taxon>
    </lineage>
</organism>
<reference evidence="1" key="1">
    <citation type="submission" date="2021-06" db="EMBL/GenBank/DDBJ databases">
        <authorList>
            <person name="Kallberg Y."/>
            <person name="Tangrot J."/>
            <person name="Rosling A."/>
        </authorList>
    </citation>
    <scope>NUCLEOTIDE SEQUENCE</scope>
    <source>
        <strain evidence="1">28 12/20/2015</strain>
    </source>
</reference>
<gene>
    <name evidence="1" type="ORF">SPELUC_LOCUS10989</name>
</gene>
<dbReference type="Proteomes" id="UP000789366">
    <property type="component" value="Unassembled WGS sequence"/>
</dbReference>
<keyword evidence="2" id="KW-1185">Reference proteome</keyword>
<comment type="caution">
    <text evidence="1">The sequence shown here is derived from an EMBL/GenBank/DDBJ whole genome shotgun (WGS) entry which is preliminary data.</text>
</comment>
<name>A0ACA9PCI5_9GLOM</name>
<evidence type="ECO:0000313" key="1">
    <source>
        <dbReference type="EMBL" id="CAG8695520.1"/>
    </source>
</evidence>
<protein>
    <submittedName>
        <fullName evidence="1">12449_t:CDS:1</fullName>
    </submittedName>
</protein>